<dbReference type="Proteomes" id="UP000319829">
    <property type="component" value="Unassembled WGS sequence"/>
</dbReference>
<dbReference type="AlphaFoldDB" id="A0A538SUC8"/>
<accession>A0A538SUC8</accession>
<comment type="caution">
    <text evidence="3">The sequence shown here is derived from an EMBL/GenBank/DDBJ whole genome shotgun (WGS) entry which is preliminary data.</text>
</comment>
<dbReference type="Pfam" id="PF01451">
    <property type="entry name" value="LMWPc"/>
    <property type="match status" value="1"/>
</dbReference>
<reference evidence="3 4" key="1">
    <citation type="journal article" date="2019" name="Nat. Microbiol.">
        <title>Mediterranean grassland soil C-N compound turnover is dependent on rainfall and depth, and is mediated by genomically divergent microorganisms.</title>
        <authorList>
            <person name="Diamond S."/>
            <person name="Andeer P.F."/>
            <person name="Li Z."/>
            <person name="Crits-Christoph A."/>
            <person name="Burstein D."/>
            <person name="Anantharaman K."/>
            <person name="Lane K.R."/>
            <person name="Thomas B.C."/>
            <person name="Pan C."/>
            <person name="Northen T.R."/>
            <person name="Banfield J.F."/>
        </authorList>
    </citation>
    <scope>NUCLEOTIDE SEQUENCE [LARGE SCALE GENOMIC DNA]</scope>
    <source>
        <strain evidence="3">WS_4</strain>
    </source>
</reference>
<proteinExistence type="predicted"/>
<sequence>MTVLFLCRQNAGRSQMAHAFFERLAPNHVAISGGSEPAASVHSAVVSAMHEVGIDLSGRTPRRVEQAMLQRADLVISMGCDDPAVCEYPGRKVEDWSIEDPSSKPIEDVRRIREQVRARVEALVARLGAGEGAPPAARPAG</sequence>
<dbReference type="InterPro" id="IPR036196">
    <property type="entry name" value="Ptyr_pPase_sf"/>
</dbReference>
<dbReference type="SMART" id="SM00226">
    <property type="entry name" value="LMWPc"/>
    <property type="match status" value="1"/>
</dbReference>
<name>A0A538SUC8_UNCEI</name>
<organism evidence="3 4">
    <name type="scientific">Eiseniibacteriota bacterium</name>
    <dbReference type="NCBI Taxonomy" id="2212470"/>
    <lineage>
        <taxon>Bacteria</taxon>
        <taxon>Candidatus Eiseniibacteriota</taxon>
    </lineage>
</organism>
<feature type="domain" description="Phosphotyrosine protein phosphatase I" evidence="2">
    <location>
        <begin position="1"/>
        <end position="126"/>
    </location>
</feature>
<dbReference type="GO" id="GO:0046685">
    <property type="term" value="P:response to arsenic-containing substance"/>
    <property type="evidence" value="ECO:0007669"/>
    <property type="project" value="UniProtKB-KW"/>
</dbReference>
<evidence type="ECO:0000259" key="2">
    <source>
        <dbReference type="SMART" id="SM00226"/>
    </source>
</evidence>
<evidence type="ECO:0000313" key="4">
    <source>
        <dbReference type="Proteomes" id="UP000319829"/>
    </source>
</evidence>
<dbReference type="EMBL" id="VBOU01000046">
    <property type="protein sequence ID" value="TMQ54997.1"/>
    <property type="molecule type" value="Genomic_DNA"/>
</dbReference>
<dbReference type="PANTHER" id="PTHR43428">
    <property type="entry name" value="ARSENATE REDUCTASE"/>
    <property type="match status" value="1"/>
</dbReference>
<evidence type="ECO:0000313" key="3">
    <source>
        <dbReference type="EMBL" id="TMQ54997.1"/>
    </source>
</evidence>
<dbReference type="SUPFAM" id="SSF52788">
    <property type="entry name" value="Phosphotyrosine protein phosphatases I"/>
    <property type="match status" value="1"/>
</dbReference>
<keyword evidence="1" id="KW-0059">Arsenical resistance</keyword>
<gene>
    <name evidence="3" type="ORF">E6K74_04570</name>
</gene>
<protein>
    <recommendedName>
        <fullName evidence="2">Phosphotyrosine protein phosphatase I domain-containing protein</fullName>
    </recommendedName>
</protein>
<dbReference type="Gene3D" id="3.40.50.2300">
    <property type="match status" value="1"/>
</dbReference>
<dbReference type="InterPro" id="IPR023485">
    <property type="entry name" value="Ptyr_pPase"/>
</dbReference>
<dbReference type="PANTHER" id="PTHR43428:SF1">
    <property type="entry name" value="ARSENATE REDUCTASE"/>
    <property type="match status" value="1"/>
</dbReference>
<evidence type="ECO:0000256" key="1">
    <source>
        <dbReference type="ARBA" id="ARBA00022849"/>
    </source>
</evidence>